<evidence type="ECO:0000256" key="2">
    <source>
        <dbReference type="ARBA" id="ARBA00023043"/>
    </source>
</evidence>
<evidence type="ECO:0000256" key="1">
    <source>
        <dbReference type="ARBA" id="ARBA00022737"/>
    </source>
</evidence>
<dbReference type="SMART" id="SM00248">
    <property type="entry name" value="ANK"/>
    <property type="match status" value="5"/>
</dbReference>
<dbReference type="AlphaFoldDB" id="A0A8H6ZBK3"/>
<dbReference type="Pfam" id="PF12796">
    <property type="entry name" value="Ank_2"/>
    <property type="match status" value="2"/>
</dbReference>
<gene>
    <name evidence="4" type="ORF">MSAN_00323200</name>
</gene>
<keyword evidence="1" id="KW-0677">Repeat</keyword>
<dbReference type="PROSITE" id="PS50297">
    <property type="entry name" value="ANK_REP_REGION"/>
    <property type="match status" value="1"/>
</dbReference>
<feature type="repeat" description="ANK" evidence="3">
    <location>
        <begin position="241"/>
        <end position="273"/>
    </location>
</feature>
<name>A0A8H6ZBK3_9AGAR</name>
<evidence type="ECO:0000313" key="4">
    <source>
        <dbReference type="EMBL" id="KAF7374392.1"/>
    </source>
</evidence>
<evidence type="ECO:0000256" key="3">
    <source>
        <dbReference type="PROSITE-ProRule" id="PRU00023"/>
    </source>
</evidence>
<organism evidence="4 5">
    <name type="scientific">Mycena sanguinolenta</name>
    <dbReference type="NCBI Taxonomy" id="230812"/>
    <lineage>
        <taxon>Eukaryota</taxon>
        <taxon>Fungi</taxon>
        <taxon>Dikarya</taxon>
        <taxon>Basidiomycota</taxon>
        <taxon>Agaricomycotina</taxon>
        <taxon>Agaricomycetes</taxon>
        <taxon>Agaricomycetidae</taxon>
        <taxon>Agaricales</taxon>
        <taxon>Marasmiineae</taxon>
        <taxon>Mycenaceae</taxon>
        <taxon>Mycena</taxon>
    </lineage>
</organism>
<dbReference type="Proteomes" id="UP000623467">
    <property type="component" value="Unassembled WGS sequence"/>
</dbReference>
<keyword evidence="2 3" id="KW-0040">ANK repeat</keyword>
<keyword evidence="5" id="KW-1185">Reference proteome</keyword>
<dbReference type="PANTHER" id="PTHR24198:SF165">
    <property type="entry name" value="ANKYRIN REPEAT-CONTAINING PROTEIN-RELATED"/>
    <property type="match status" value="1"/>
</dbReference>
<evidence type="ECO:0000313" key="5">
    <source>
        <dbReference type="Proteomes" id="UP000623467"/>
    </source>
</evidence>
<dbReference type="EMBL" id="JACAZH010000002">
    <property type="protein sequence ID" value="KAF7374392.1"/>
    <property type="molecule type" value="Genomic_DNA"/>
</dbReference>
<accession>A0A8H6ZBK3</accession>
<dbReference type="Gene3D" id="1.25.40.20">
    <property type="entry name" value="Ankyrin repeat-containing domain"/>
    <property type="match status" value="2"/>
</dbReference>
<dbReference type="PROSITE" id="PS50088">
    <property type="entry name" value="ANK_REPEAT"/>
    <property type="match status" value="1"/>
</dbReference>
<comment type="caution">
    <text evidence="4">The sequence shown here is derived from an EMBL/GenBank/DDBJ whole genome shotgun (WGS) entry which is preliminary data.</text>
</comment>
<reference evidence="4" key="1">
    <citation type="submission" date="2020-05" db="EMBL/GenBank/DDBJ databases">
        <title>Mycena genomes resolve the evolution of fungal bioluminescence.</title>
        <authorList>
            <person name="Tsai I.J."/>
        </authorList>
    </citation>
    <scope>NUCLEOTIDE SEQUENCE</scope>
    <source>
        <strain evidence="4">160909Yilan</strain>
    </source>
</reference>
<dbReference type="InterPro" id="IPR002110">
    <property type="entry name" value="Ankyrin_rpt"/>
</dbReference>
<evidence type="ECO:0008006" key="6">
    <source>
        <dbReference type="Google" id="ProtNLM"/>
    </source>
</evidence>
<dbReference type="OrthoDB" id="194358at2759"/>
<dbReference type="SUPFAM" id="SSF48403">
    <property type="entry name" value="Ankyrin repeat"/>
    <property type="match status" value="1"/>
</dbReference>
<dbReference type="PANTHER" id="PTHR24198">
    <property type="entry name" value="ANKYRIN REPEAT AND PROTEIN KINASE DOMAIN-CONTAINING PROTEIN"/>
    <property type="match status" value="1"/>
</dbReference>
<protein>
    <recommendedName>
        <fullName evidence="6">Ankyrin</fullName>
    </recommendedName>
</protein>
<proteinExistence type="predicted"/>
<dbReference type="PRINTS" id="PR01415">
    <property type="entry name" value="ANKYRIN"/>
</dbReference>
<sequence>MGRLTDLPPELLLRIISFLPGRELILGPMRRLPGGNPQLVEPILVPDLSSINALAQTNRALYNTLNQSLYRLCASVKSVGRLALLFAVKHDLGGAFDQLFAAGVNIYGPSTFKYNSSCSLLHVAADAGSCLVISQLLEVYGEEMLEVVYTHDANGWTALDYAALGGHTEAVRLLTSIVAVPSFICDGEVDSGAAVADEFLEAREEYLRWALLKSVARTSNAAICKHLISEGVDVNTRDINLNASPLFYASGNNNLAAIQVLLAAGADPNLGDRDGIMPLFEVASIPAAEALLAAGADIHATDMKARNVLAHRPVESPEMLRFILERGVNPNHQDNEGRDAAPPCV</sequence>
<dbReference type="InterPro" id="IPR036770">
    <property type="entry name" value="Ankyrin_rpt-contain_sf"/>
</dbReference>